<reference evidence="5 6" key="1">
    <citation type="journal article" date="2019" name="Emerg. Microbes Infect.">
        <title>Comprehensive subspecies identification of 175 nontuberculous mycobacteria species based on 7547 genomic profiles.</title>
        <authorList>
            <person name="Matsumoto Y."/>
            <person name="Kinjo T."/>
            <person name="Motooka D."/>
            <person name="Nabeya D."/>
            <person name="Jung N."/>
            <person name="Uechi K."/>
            <person name="Horii T."/>
            <person name="Iida T."/>
            <person name="Fujita J."/>
            <person name="Nakamura S."/>
        </authorList>
    </citation>
    <scope>NUCLEOTIDE SEQUENCE [LARGE SCALE GENOMIC DNA]</scope>
    <source>
        <strain evidence="5 6">JCM 13392</strain>
    </source>
</reference>
<accession>A0A7I9WW67</accession>
<dbReference type="Pfam" id="PF00392">
    <property type="entry name" value="GntR"/>
    <property type="match status" value="1"/>
</dbReference>
<evidence type="ECO:0000256" key="1">
    <source>
        <dbReference type="ARBA" id="ARBA00023015"/>
    </source>
</evidence>
<dbReference type="PROSITE" id="PS50949">
    <property type="entry name" value="HTH_GNTR"/>
    <property type="match status" value="1"/>
</dbReference>
<keyword evidence="3" id="KW-0804">Transcription</keyword>
<dbReference type="AlphaFoldDB" id="A0A7I9WW67"/>
<dbReference type="SUPFAM" id="SSF46785">
    <property type="entry name" value="Winged helix' DNA-binding domain"/>
    <property type="match status" value="1"/>
</dbReference>
<dbReference type="InterPro" id="IPR036390">
    <property type="entry name" value="WH_DNA-bd_sf"/>
</dbReference>
<keyword evidence="1" id="KW-0805">Transcription regulation</keyword>
<dbReference type="CDD" id="cd07377">
    <property type="entry name" value="WHTH_GntR"/>
    <property type="match status" value="1"/>
</dbReference>
<gene>
    <name evidence="5" type="ORF">MMUR_60690</name>
</gene>
<keyword evidence="6" id="KW-1185">Reference proteome</keyword>
<evidence type="ECO:0000256" key="3">
    <source>
        <dbReference type="ARBA" id="ARBA00023163"/>
    </source>
</evidence>
<evidence type="ECO:0000313" key="5">
    <source>
        <dbReference type="EMBL" id="GFG61933.1"/>
    </source>
</evidence>
<dbReference type="Pfam" id="PF07729">
    <property type="entry name" value="FCD"/>
    <property type="match status" value="1"/>
</dbReference>
<dbReference type="EMBL" id="BLKT01000003">
    <property type="protein sequence ID" value="GFG61933.1"/>
    <property type="molecule type" value="Genomic_DNA"/>
</dbReference>
<evidence type="ECO:0000313" key="6">
    <source>
        <dbReference type="Proteomes" id="UP000465241"/>
    </source>
</evidence>
<dbReference type="SMART" id="SM00345">
    <property type="entry name" value="HTH_GNTR"/>
    <property type="match status" value="1"/>
</dbReference>
<dbReference type="InterPro" id="IPR000524">
    <property type="entry name" value="Tscrpt_reg_HTH_GntR"/>
</dbReference>
<dbReference type="RefSeq" id="WP_068915103.1">
    <property type="nucleotide sequence ID" value="NZ_BAAAMC010000039.1"/>
</dbReference>
<feature type="domain" description="HTH gntR-type" evidence="4">
    <location>
        <begin position="9"/>
        <end position="76"/>
    </location>
</feature>
<comment type="caution">
    <text evidence="5">The sequence shown here is derived from an EMBL/GenBank/DDBJ whole genome shotgun (WGS) entry which is preliminary data.</text>
</comment>
<dbReference type="InterPro" id="IPR011711">
    <property type="entry name" value="GntR_C"/>
</dbReference>
<dbReference type="PANTHER" id="PTHR43537">
    <property type="entry name" value="TRANSCRIPTIONAL REGULATOR, GNTR FAMILY"/>
    <property type="match status" value="1"/>
</dbReference>
<dbReference type="InterPro" id="IPR008920">
    <property type="entry name" value="TF_FadR/GntR_C"/>
</dbReference>
<proteinExistence type="predicted"/>
<name>A0A7I9WW67_9MYCO</name>
<evidence type="ECO:0000259" key="4">
    <source>
        <dbReference type="PROSITE" id="PS50949"/>
    </source>
</evidence>
<dbReference type="GO" id="GO:0003677">
    <property type="term" value="F:DNA binding"/>
    <property type="evidence" value="ECO:0007669"/>
    <property type="project" value="UniProtKB-KW"/>
</dbReference>
<dbReference type="SUPFAM" id="SSF48008">
    <property type="entry name" value="GntR ligand-binding domain-like"/>
    <property type="match status" value="1"/>
</dbReference>
<keyword evidence="2" id="KW-0238">DNA-binding</keyword>
<dbReference type="Gene3D" id="1.10.10.10">
    <property type="entry name" value="Winged helix-like DNA-binding domain superfamily/Winged helix DNA-binding domain"/>
    <property type="match status" value="1"/>
</dbReference>
<dbReference type="GO" id="GO:0003700">
    <property type="term" value="F:DNA-binding transcription factor activity"/>
    <property type="evidence" value="ECO:0007669"/>
    <property type="project" value="InterPro"/>
</dbReference>
<evidence type="ECO:0000256" key="2">
    <source>
        <dbReference type="ARBA" id="ARBA00023125"/>
    </source>
</evidence>
<dbReference type="SMART" id="SM00895">
    <property type="entry name" value="FCD"/>
    <property type="match status" value="1"/>
</dbReference>
<dbReference type="Gene3D" id="1.20.120.530">
    <property type="entry name" value="GntR ligand-binding domain-like"/>
    <property type="match status" value="1"/>
</dbReference>
<dbReference type="Proteomes" id="UP000465241">
    <property type="component" value="Unassembled WGS sequence"/>
</dbReference>
<dbReference type="InterPro" id="IPR036388">
    <property type="entry name" value="WH-like_DNA-bd_sf"/>
</dbReference>
<protein>
    <submittedName>
        <fullName evidence="5">GntR family transcriptional regulator</fullName>
    </submittedName>
</protein>
<sequence>MKSAGVSRDALTDRSYELLRDQIIDGRLAPDERLQIDRLSRDLGVSHTPIREALNRLASDRLVNLEPYKGFRVAALLDAPSLRLLFEARRVIELGALRDSVERAVEQDRHTLQQLFDKLEGLASAPELDIVSFNEMDAAFHRLTVVASRNVYLLNAYDDLHIHVQIARCYRGRPITDSRQAQAEHRAILEAFLAGDRDALLEAASAHITSVCERLISVSGEADA</sequence>
<dbReference type="PANTHER" id="PTHR43537:SF5">
    <property type="entry name" value="UXU OPERON TRANSCRIPTIONAL REGULATOR"/>
    <property type="match status" value="1"/>
</dbReference>
<organism evidence="5 6">
    <name type="scientific">Mycolicibacterium murale</name>
    <dbReference type="NCBI Taxonomy" id="182220"/>
    <lineage>
        <taxon>Bacteria</taxon>
        <taxon>Bacillati</taxon>
        <taxon>Actinomycetota</taxon>
        <taxon>Actinomycetes</taxon>
        <taxon>Mycobacteriales</taxon>
        <taxon>Mycobacteriaceae</taxon>
        <taxon>Mycolicibacterium</taxon>
    </lineage>
</organism>